<feature type="domain" description="Aminoglycoside phosphotransferase" evidence="2">
    <location>
        <begin position="37"/>
        <end position="262"/>
    </location>
</feature>
<dbReference type="GO" id="GO:0009088">
    <property type="term" value="P:threonine biosynthetic process"/>
    <property type="evidence" value="ECO:0007669"/>
    <property type="project" value="TreeGrafter"/>
</dbReference>
<dbReference type="RefSeq" id="WP_090085200.1">
    <property type="nucleotide sequence ID" value="NZ_FOMR01000007.1"/>
</dbReference>
<dbReference type="STRING" id="640948.SAMN05216238_10764"/>
<proteinExistence type="inferred from homology"/>
<comment type="similarity">
    <text evidence="1">Belongs to the pseudomonas-type ThrB family.</text>
</comment>
<dbReference type="SUPFAM" id="SSF56112">
    <property type="entry name" value="Protein kinase-like (PK-like)"/>
    <property type="match status" value="1"/>
</dbReference>
<evidence type="ECO:0000313" key="4">
    <source>
        <dbReference type="Proteomes" id="UP000199474"/>
    </source>
</evidence>
<dbReference type="InterPro" id="IPR050249">
    <property type="entry name" value="Pseudomonas-type_ThrB"/>
</dbReference>
<name>A0A1I1X3P6_9BACI</name>
<evidence type="ECO:0000256" key="1">
    <source>
        <dbReference type="ARBA" id="ARBA00038240"/>
    </source>
</evidence>
<dbReference type="AlphaFoldDB" id="A0A1I1X3P6"/>
<keyword evidence="3" id="KW-0418">Kinase</keyword>
<dbReference type="InterPro" id="IPR002575">
    <property type="entry name" value="Aminoglycoside_PTrfase"/>
</dbReference>
<dbReference type="PANTHER" id="PTHR21064">
    <property type="entry name" value="AMINOGLYCOSIDE PHOSPHOTRANSFERASE DOMAIN-CONTAINING PROTEIN-RELATED"/>
    <property type="match status" value="1"/>
</dbReference>
<accession>A0A1I1X3P6</accession>
<evidence type="ECO:0000259" key="2">
    <source>
        <dbReference type="Pfam" id="PF01636"/>
    </source>
</evidence>
<dbReference type="PANTHER" id="PTHR21064:SF6">
    <property type="entry name" value="AMINOGLYCOSIDE PHOSPHOTRANSFERASE DOMAIN-CONTAINING PROTEIN"/>
    <property type="match status" value="1"/>
</dbReference>
<dbReference type="EMBL" id="FOMR01000007">
    <property type="protein sequence ID" value="SFE01238.1"/>
    <property type="molecule type" value="Genomic_DNA"/>
</dbReference>
<sequence length="334" mass="37922">MQINVKRSLIEPDTIKHILTHYDLKGPLHCEYLAKGLNDTYFVMDENSDKYIFRLYRAGGHNYSAISFELTAVQHLKNKGLNVSYPVQARGGQLINELEAPEGKRYGVLFTYSEGERPQITVANSELIGTTLGRLHRLSQDFLPVQERGFKINVNHLLDAPAAVIMPEIERYLGDKASQVFKTVVENIKADLSAIDLKKGFCHGDFHNHNLHIFNGDISVFDFDGCAWGLQGYDIAVAWWNIKNNCRYEEEACWEAFLQGYLKEQNLSGADIKSLPLFITARRVRLLGTMIANDDVWGTNWINQRSLELFVGQLRTDRLGDEELLELDGDRGGL</sequence>
<organism evidence="3 4">
    <name type="scientific">Lentibacillus persicus</name>
    <dbReference type="NCBI Taxonomy" id="640948"/>
    <lineage>
        <taxon>Bacteria</taxon>
        <taxon>Bacillati</taxon>
        <taxon>Bacillota</taxon>
        <taxon>Bacilli</taxon>
        <taxon>Bacillales</taxon>
        <taxon>Bacillaceae</taxon>
        <taxon>Lentibacillus</taxon>
    </lineage>
</organism>
<dbReference type="OrthoDB" id="9800774at2"/>
<evidence type="ECO:0000313" key="3">
    <source>
        <dbReference type="EMBL" id="SFE01238.1"/>
    </source>
</evidence>
<dbReference type="Gene3D" id="3.30.200.20">
    <property type="entry name" value="Phosphorylase Kinase, domain 1"/>
    <property type="match status" value="1"/>
</dbReference>
<dbReference type="Pfam" id="PF01636">
    <property type="entry name" value="APH"/>
    <property type="match status" value="1"/>
</dbReference>
<keyword evidence="3" id="KW-0808">Transferase</keyword>
<dbReference type="Proteomes" id="UP000199474">
    <property type="component" value="Unassembled WGS sequence"/>
</dbReference>
<dbReference type="Gene3D" id="3.90.1200.10">
    <property type="match status" value="1"/>
</dbReference>
<gene>
    <name evidence="3" type="ORF">SAMN05216238_10764</name>
</gene>
<dbReference type="InterPro" id="IPR011009">
    <property type="entry name" value="Kinase-like_dom_sf"/>
</dbReference>
<keyword evidence="4" id="KW-1185">Reference proteome</keyword>
<reference evidence="4" key="1">
    <citation type="submission" date="2016-10" db="EMBL/GenBank/DDBJ databases">
        <authorList>
            <person name="Varghese N."/>
            <person name="Submissions S."/>
        </authorList>
    </citation>
    <scope>NUCLEOTIDE SEQUENCE [LARGE SCALE GENOMIC DNA]</scope>
    <source>
        <strain evidence="4">DSM 22530</strain>
    </source>
</reference>
<dbReference type="GO" id="GO:0004413">
    <property type="term" value="F:homoserine kinase activity"/>
    <property type="evidence" value="ECO:0007669"/>
    <property type="project" value="TreeGrafter"/>
</dbReference>
<protein>
    <submittedName>
        <fullName evidence="3">Ser/Thr protein kinase RdoA involved in Cpx stress response, MazF antagonist</fullName>
    </submittedName>
</protein>